<gene>
    <name evidence="11" type="primary">cysZ</name>
    <name evidence="12" type="ORF">SAMN05216522_10740</name>
</gene>
<dbReference type="AlphaFoldDB" id="A0A1H9J622"/>
<dbReference type="InterPro" id="IPR050480">
    <property type="entry name" value="CysZ-like"/>
</dbReference>
<evidence type="ECO:0000256" key="10">
    <source>
        <dbReference type="ARBA" id="ARBA00023192"/>
    </source>
</evidence>
<dbReference type="PANTHER" id="PTHR37468:SF1">
    <property type="entry name" value="SULFATE TRANSPORTER CYSZ"/>
    <property type="match status" value="1"/>
</dbReference>
<feature type="transmembrane region" description="Helical" evidence="11">
    <location>
        <begin position="209"/>
        <end position="242"/>
    </location>
</feature>
<keyword evidence="4 11" id="KW-0997">Cell inner membrane</keyword>
<dbReference type="InterPro" id="IPR022985">
    <property type="entry name" value="Sulfate_CysZ"/>
</dbReference>
<dbReference type="RefSeq" id="WP_092676076.1">
    <property type="nucleotide sequence ID" value="NZ_FOGC01000007.1"/>
</dbReference>
<keyword evidence="13" id="KW-1185">Reference proteome</keyword>
<evidence type="ECO:0000313" key="13">
    <source>
        <dbReference type="Proteomes" id="UP000242515"/>
    </source>
</evidence>
<comment type="similarity">
    <text evidence="11">Belongs to the CysZ family.</text>
</comment>
<keyword evidence="6 11" id="KW-0812">Transmembrane</keyword>
<evidence type="ECO:0000256" key="7">
    <source>
        <dbReference type="ARBA" id="ARBA00022989"/>
    </source>
</evidence>
<comment type="caution">
    <text evidence="11">Lacks conserved residue(s) required for the propagation of feature annotation.</text>
</comment>
<proteinExistence type="inferred from homology"/>
<dbReference type="Pfam" id="PF07264">
    <property type="entry name" value="EI24"/>
    <property type="match status" value="1"/>
</dbReference>
<accession>A0A1H9J622</accession>
<evidence type="ECO:0000256" key="11">
    <source>
        <dbReference type="HAMAP-Rule" id="MF_00468"/>
    </source>
</evidence>
<dbReference type="STRING" id="988801.SAMN05216522_10740"/>
<keyword evidence="2 11" id="KW-0813">Transport</keyword>
<dbReference type="NCBIfam" id="NF003433">
    <property type="entry name" value="PRK04949.1"/>
    <property type="match status" value="1"/>
</dbReference>
<dbReference type="PANTHER" id="PTHR37468">
    <property type="entry name" value="SULFATE TRANSPORTER CYSZ"/>
    <property type="match status" value="1"/>
</dbReference>
<evidence type="ECO:0000256" key="4">
    <source>
        <dbReference type="ARBA" id="ARBA00022519"/>
    </source>
</evidence>
<keyword evidence="7 11" id="KW-1133">Transmembrane helix</keyword>
<protein>
    <recommendedName>
        <fullName evidence="11">Sulfate transporter CysZ</fullName>
    </recommendedName>
</protein>
<dbReference type="Proteomes" id="UP000242515">
    <property type="component" value="Unassembled WGS sequence"/>
</dbReference>
<keyword evidence="5 11" id="KW-0028">Amino-acid biosynthesis</keyword>
<dbReference type="GO" id="GO:0009675">
    <property type="term" value="F:high-affinity sulfate:proton symporter activity"/>
    <property type="evidence" value="ECO:0007669"/>
    <property type="project" value="TreeGrafter"/>
</dbReference>
<evidence type="ECO:0000313" key="12">
    <source>
        <dbReference type="EMBL" id="SEQ82263.1"/>
    </source>
</evidence>
<dbReference type="HAMAP" id="MF_00468">
    <property type="entry name" value="CysZ"/>
    <property type="match status" value="1"/>
</dbReference>
<dbReference type="EMBL" id="FOGC01000007">
    <property type="protein sequence ID" value="SEQ82263.1"/>
    <property type="molecule type" value="Genomic_DNA"/>
</dbReference>
<keyword evidence="10 11" id="KW-0198">Cysteine biosynthesis</keyword>
<organism evidence="12 13">
    <name type="scientific">Rosenbergiella nectarea</name>
    <dbReference type="NCBI Taxonomy" id="988801"/>
    <lineage>
        <taxon>Bacteria</taxon>
        <taxon>Pseudomonadati</taxon>
        <taxon>Pseudomonadota</taxon>
        <taxon>Gammaproteobacteria</taxon>
        <taxon>Enterobacterales</taxon>
        <taxon>Erwiniaceae</taxon>
        <taxon>Rosenbergiella</taxon>
    </lineage>
</organism>
<evidence type="ECO:0000256" key="1">
    <source>
        <dbReference type="ARBA" id="ARBA00004141"/>
    </source>
</evidence>
<evidence type="ECO:0000256" key="6">
    <source>
        <dbReference type="ARBA" id="ARBA00022692"/>
    </source>
</evidence>
<evidence type="ECO:0000256" key="5">
    <source>
        <dbReference type="ARBA" id="ARBA00022605"/>
    </source>
</evidence>
<reference evidence="13" key="1">
    <citation type="submission" date="2016-10" db="EMBL/GenBank/DDBJ databases">
        <authorList>
            <person name="Varghese N."/>
            <person name="Submissions S."/>
        </authorList>
    </citation>
    <scope>NUCLEOTIDE SEQUENCE [LARGE SCALE GENOMIC DNA]</scope>
    <source>
        <strain evidence="13">8N4</strain>
    </source>
</reference>
<name>A0A1H9J622_9GAMM</name>
<feature type="transmembrane region" description="Helical" evidence="11">
    <location>
        <begin position="71"/>
        <end position="92"/>
    </location>
</feature>
<dbReference type="InterPro" id="IPR059112">
    <property type="entry name" value="CysZ/EI24"/>
</dbReference>
<keyword evidence="9 11" id="KW-0472">Membrane</keyword>
<evidence type="ECO:0000256" key="3">
    <source>
        <dbReference type="ARBA" id="ARBA00022475"/>
    </source>
</evidence>
<keyword evidence="8 11" id="KW-0764">Sulfate transport</keyword>
<dbReference type="GO" id="GO:0000103">
    <property type="term" value="P:sulfate assimilation"/>
    <property type="evidence" value="ECO:0007669"/>
    <property type="project" value="InterPro"/>
</dbReference>
<evidence type="ECO:0000256" key="2">
    <source>
        <dbReference type="ARBA" id="ARBA00022448"/>
    </source>
</evidence>
<keyword evidence="3 11" id="KW-1003">Cell membrane</keyword>
<dbReference type="GO" id="GO:0019344">
    <property type="term" value="P:cysteine biosynthetic process"/>
    <property type="evidence" value="ECO:0007669"/>
    <property type="project" value="UniProtKB-UniRule"/>
</dbReference>
<feature type="transmembrane region" description="Helical" evidence="11">
    <location>
        <begin position="31"/>
        <end position="51"/>
    </location>
</feature>
<comment type="subcellular location">
    <subcellularLocation>
        <location evidence="11">Cell inner membrane</location>
        <topology evidence="11">Multi-pass membrane protein</topology>
    </subcellularLocation>
    <subcellularLocation>
        <location evidence="1">Membrane</location>
        <topology evidence="1">Multi-pass membrane protein</topology>
    </subcellularLocation>
</comment>
<dbReference type="GO" id="GO:0005886">
    <property type="term" value="C:plasma membrane"/>
    <property type="evidence" value="ECO:0007669"/>
    <property type="project" value="UniProtKB-SubCell"/>
</dbReference>
<evidence type="ECO:0000256" key="8">
    <source>
        <dbReference type="ARBA" id="ARBA00023032"/>
    </source>
</evidence>
<evidence type="ECO:0000256" key="9">
    <source>
        <dbReference type="ARBA" id="ARBA00023136"/>
    </source>
</evidence>
<comment type="function">
    <text evidence="11">High affinity, high specificity proton-dependent sulfate transporter, which mediates sulfate uptake. Provides the sulfur source for the cysteine synthesis pathway.</text>
</comment>
<dbReference type="OrthoDB" id="5292355at2"/>
<sequence length="251" mass="29146">MTQRQQPLPSSGFTYVKLGCHLVCLPGIRRYVIVPLLINILLLGSAFYWLFTKLHQWIPQLMSYVPHWLAWLNFILWPLAVISIVLVFGYFFSTLANWIAAPFFGLLAEQLEQRLTGHTPDEMSWWSLVADLPRIMKREWLKLCYYLPRAIGLLLLHFIPGVGQLLAPILWFIFGAWMMAIQYGDYPFDNHKIAFENMRRNLGRDRKINLEFGGLISVLTMIPIINLVIMPIAVCGATALWVDRYRQSLHK</sequence>